<dbReference type="AlphaFoldDB" id="A0A4D6LLD0"/>
<gene>
    <name evidence="2" type="ORF">DEO72_LG4g63</name>
</gene>
<evidence type="ECO:0000313" key="2">
    <source>
        <dbReference type="EMBL" id="QCD89125.1"/>
    </source>
</evidence>
<dbReference type="EMBL" id="CP039348">
    <property type="protein sequence ID" value="QCD89125.1"/>
    <property type="molecule type" value="Genomic_DNA"/>
</dbReference>
<sequence>MGVLNSLLVGRVAPLGHMAQVGKKNLTLFQALRKEKAVKAKAARNTKIPNLQESLVDVHVHSRTKRKAELSAKPGRGKHVKKVRAALLGQGSSSGAKGPEAEYGARPLGEDNGGVWEQGTNIESPGWVVVS</sequence>
<reference evidence="2 3" key="1">
    <citation type="submission" date="2019-04" db="EMBL/GenBank/DDBJ databases">
        <title>An improved genome assembly and genetic linkage map for asparagus bean, Vigna unguiculata ssp. sesquipedialis.</title>
        <authorList>
            <person name="Xia Q."/>
            <person name="Zhang R."/>
            <person name="Dong Y."/>
        </authorList>
    </citation>
    <scope>NUCLEOTIDE SEQUENCE [LARGE SCALE GENOMIC DNA]</scope>
    <source>
        <tissue evidence="2">Leaf</tissue>
    </source>
</reference>
<dbReference type="Proteomes" id="UP000501690">
    <property type="component" value="Linkage Group LG4"/>
</dbReference>
<organism evidence="2 3">
    <name type="scientific">Vigna unguiculata</name>
    <name type="common">Cowpea</name>
    <dbReference type="NCBI Taxonomy" id="3917"/>
    <lineage>
        <taxon>Eukaryota</taxon>
        <taxon>Viridiplantae</taxon>
        <taxon>Streptophyta</taxon>
        <taxon>Embryophyta</taxon>
        <taxon>Tracheophyta</taxon>
        <taxon>Spermatophyta</taxon>
        <taxon>Magnoliopsida</taxon>
        <taxon>eudicotyledons</taxon>
        <taxon>Gunneridae</taxon>
        <taxon>Pentapetalae</taxon>
        <taxon>rosids</taxon>
        <taxon>fabids</taxon>
        <taxon>Fabales</taxon>
        <taxon>Fabaceae</taxon>
        <taxon>Papilionoideae</taxon>
        <taxon>50 kb inversion clade</taxon>
        <taxon>NPAAA clade</taxon>
        <taxon>indigoferoid/millettioid clade</taxon>
        <taxon>Phaseoleae</taxon>
        <taxon>Vigna</taxon>
    </lineage>
</organism>
<accession>A0A4D6LLD0</accession>
<evidence type="ECO:0000256" key="1">
    <source>
        <dbReference type="SAM" id="MobiDB-lite"/>
    </source>
</evidence>
<protein>
    <submittedName>
        <fullName evidence="2">Uncharacterized protein</fullName>
    </submittedName>
</protein>
<feature type="compositionally biased region" description="Basic residues" evidence="1">
    <location>
        <begin position="75"/>
        <end position="84"/>
    </location>
</feature>
<keyword evidence="3" id="KW-1185">Reference proteome</keyword>
<proteinExistence type="predicted"/>
<name>A0A4D6LLD0_VIGUN</name>
<evidence type="ECO:0000313" key="3">
    <source>
        <dbReference type="Proteomes" id="UP000501690"/>
    </source>
</evidence>
<feature type="region of interest" description="Disordered" evidence="1">
    <location>
        <begin position="60"/>
        <end position="117"/>
    </location>
</feature>